<proteinExistence type="predicted"/>
<dbReference type="Proteomes" id="UP001363151">
    <property type="component" value="Unassembled WGS sequence"/>
</dbReference>
<sequence>NATSGKRVVSYGLYGKNKKYTNGAIRNAEMVGDVFPGWVARFYCDATVPAAVRDRLAALGAEVIMIDDRAMVGKIAGMFWRFLVADDPEVDAWVVRDSDSRLNAREKAAVDEWLASGASIHVMRDHPNHKRPINAGMFGGRRGALRGKSMAGLVRAWRDKKAYGGDLRFLNRVVWPLVKRDQLGHDAYFCTEFLNSKSFPTKRPANFQHVGQVFDADDAPRMDDIDRFMRKRPAPRQCRREASFKFG</sequence>
<feature type="non-terminal residue" evidence="1">
    <location>
        <position position="1"/>
    </location>
</feature>
<keyword evidence="2" id="KW-1185">Reference proteome</keyword>
<comment type="caution">
    <text evidence="1">The sequence shown here is derived from an EMBL/GenBank/DDBJ whole genome shotgun (WGS) entry which is preliminary data.</text>
</comment>
<protein>
    <submittedName>
        <fullName evidence="1">Uncharacterized protein</fullName>
    </submittedName>
</protein>
<name>A0ABR1G8D1_AURAN</name>
<organism evidence="1 2">
    <name type="scientific">Aureococcus anophagefferens</name>
    <name type="common">Harmful bloom alga</name>
    <dbReference type="NCBI Taxonomy" id="44056"/>
    <lineage>
        <taxon>Eukaryota</taxon>
        <taxon>Sar</taxon>
        <taxon>Stramenopiles</taxon>
        <taxon>Ochrophyta</taxon>
        <taxon>Pelagophyceae</taxon>
        <taxon>Pelagomonadales</taxon>
        <taxon>Pelagomonadaceae</taxon>
        <taxon>Aureococcus</taxon>
    </lineage>
</organism>
<reference evidence="1 2" key="1">
    <citation type="submission" date="2024-03" db="EMBL/GenBank/DDBJ databases">
        <title>Aureococcus anophagefferens CCMP1851 and Kratosvirus quantuckense: Draft genome of a second virus-susceptible host strain in the model system.</title>
        <authorList>
            <person name="Chase E."/>
            <person name="Truchon A.R."/>
            <person name="Schepens W."/>
            <person name="Wilhelm S.W."/>
        </authorList>
    </citation>
    <scope>NUCLEOTIDE SEQUENCE [LARGE SCALE GENOMIC DNA]</scope>
    <source>
        <strain evidence="1 2">CCMP1851</strain>
    </source>
</reference>
<gene>
    <name evidence="1" type="ORF">SO694_0038406</name>
</gene>
<evidence type="ECO:0000313" key="1">
    <source>
        <dbReference type="EMBL" id="KAK7249531.1"/>
    </source>
</evidence>
<accession>A0ABR1G8D1</accession>
<evidence type="ECO:0000313" key="2">
    <source>
        <dbReference type="Proteomes" id="UP001363151"/>
    </source>
</evidence>
<dbReference type="EMBL" id="JBBJCI010000067">
    <property type="protein sequence ID" value="KAK7249531.1"/>
    <property type="molecule type" value="Genomic_DNA"/>
</dbReference>